<evidence type="ECO:0000313" key="5">
    <source>
        <dbReference type="EMBL" id="EHQ25914.1"/>
    </source>
</evidence>
<dbReference type="SUPFAM" id="SSF48208">
    <property type="entry name" value="Six-hairpin glycosidases"/>
    <property type="match status" value="1"/>
</dbReference>
<protein>
    <submittedName>
        <fullName evidence="5">Glycosyl hydrolase family 88</fullName>
    </submittedName>
</protein>
<evidence type="ECO:0000256" key="1">
    <source>
        <dbReference type="ARBA" id="ARBA00022801"/>
    </source>
</evidence>
<dbReference type="EMBL" id="CM001403">
    <property type="protein sequence ID" value="EHQ25914.1"/>
    <property type="molecule type" value="Genomic_DNA"/>
</dbReference>
<evidence type="ECO:0000256" key="4">
    <source>
        <dbReference type="PIRSR" id="PIRSR610905-2"/>
    </source>
</evidence>
<dbReference type="AlphaFoldDB" id="H1Y8J6"/>
<dbReference type="InterPro" id="IPR012341">
    <property type="entry name" value="6hp_glycosidase-like_sf"/>
</dbReference>
<evidence type="ECO:0000256" key="3">
    <source>
        <dbReference type="PIRSR" id="PIRSR610905-1"/>
    </source>
</evidence>
<keyword evidence="6" id="KW-1185">Reference proteome</keyword>
<feature type="binding site" evidence="4">
    <location>
        <position position="345"/>
    </location>
    <ligand>
        <name>substrate</name>
    </ligand>
</feature>
<name>H1Y8J6_9SPHI</name>
<feature type="binding site" evidence="4">
    <location>
        <position position="215"/>
    </location>
    <ligand>
        <name>substrate</name>
    </ligand>
</feature>
<dbReference type="GO" id="GO:0000272">
    <property type="term" value="P:polysaccharide catabolic process"/>
    <property type="evidence" value="ECO:0007669"/>
    <property type="project" value="TreeGrafter"/>
</dbReference>
<reference evidence="5" key="1">
    <citation type="submission" date="2011-09" db="EMBL/GenBank/DDBJ databases">
        <title>The permanent draft genome of Mucilaginibacter paludis DSM 18603.</title>
        <authorList>
            <consortium name="US DOE Joint Genome Institute (JGI-PGF)"/>
            <person name="Lucas S."/>
            <person name="Han J."/>
            <person name="Lapidus A."/>
            <person name="Bruce D."/>
            <person name="Goodwin L."/>
            <person name="Pitluck S."/>
            <person name="Peters L."/>
            <person name="Kyrpides N."/>
            <person name="Mavromatis K."/>
            <person name="Ivanova N."/>
            <person name="Mikhailova N."/>
            <person name="Held B."/>
            <person name="Detter J.C."/>
            <person name="Tapia R."/>
            <person name="Han C."/>
            <person name="Land M."/>
            <person name="Hauser L."/>
            <person name="Markowitz V."/>
            <person name="Cheng J.-F."/>
            <person name="Hugenholtz P."/>
            <person name="Woyke T."/>
            <person name="Wu D."/>
            <person name="Tindall B."/>
            <person name="Brambilla E."/>
            <person name="Klenk H.-P."/>
            <person name="Eisen J.A."/>
        </authorList>
    </citation>
    <scope>NUCLEOTIDE SEQUENCE [LARGE SCALE GENOMIC DNA]</scope>
    <source>
        <strain evidence="5">DSM 18603</strain>
    </source>
</reference>
<feature type="active site" description="Nucleophile" evidence="3">
    <location>
        <position position="215"/>
    </location>
</feature>
<sequence>MVTLIINAIYKASGGLGDSPLERGGNAIKLNSLTSCCRVRRTAKHTPQPHIPAHPLSRGELKSHSLSIRYMNKSGGLCDSPLERGGGVCFMRAIVKIVLAGCFVAGVLNFGKANAQKRSFKADKDLLQTIDNDYKKATAQYKLMAKELKPDRFPKTYYADSAKLETSNSGWWCSGFYPGTLLYLYHQTKDKALIAEANRIMAVLAKEQYNKTTHDLGFMMYCSFGNAEKFEPKPEYKQILINSAQSLASRFDPKVGCIKSWDSKKPEYLVIIDNMMNLELLFWASRVTGDSRFYKIAVTHANTTMKNHFRPDYSSYHVVVYDPLTGEVKQRRTAQGYADESAWARGQAWGLYGYTVMYRETADKKYLDQARNIANFILSNPNLPKDKIPYWDYNAPNIPGALRDASAAAVMASAFLELCQYTDAKTGQLYFNTAETIIRNLSVKPYMAAVGTNGGFILQHSVGHMPNKTEIDVPLTYADYYFIEALNRYQNLTGK</sequence>
<gene>
    <name evidence="5" type="ORF">Mucpa_1760</name>
</gene>
<dbReference type="STRING" id="714943.Mucpa_1760"/>
<dbReference type="PANTHER" id="PTHR36845">
    <property type="entry name" value="HYDROLASE, PUTATIVE (AFU_ORTHOLOGUE AFUA_7G05090)-RELATED"/>
    <property type="match status" value="1"/>
</dbReference>
<keyword evidence="1 5" id="KW-0378">Hydrolase</keyword>
<dbReference type="InterPro" id="IPR052369">
    <property type="entry name" value="UG_Glycosaminoglycan_Hydrolase"/>
</dbReference>
<dbReference type="eggNOG" id="COG1331">
    <property type="taxonomic scope" value="Bacteria"/>
</dbReference>
<dbReference type="Gene3D" id="1.50.10.10">
    <property type="match status" value="1"/>
</dbReference>
<dbReference type="HOGENOM" id="CLU_027158_0_0_10"/>
<feature type="binding site" evidence="4">
    <location>
        <position position="333"/>
    </location>
    <ligand>
        <name>substrate</name>
    </ligand>
</feature>
<feature type="binding site" evidence="4">
    <location>
        <position position="273"/>
    </location>
    <ligand>
        <name>substrate</name>
    </ligand>
</feature>
<dbReference type="RefSeq" id="WP_008505802.1">
    <property type="nucleotide sequence ID" value="NZ_CM001403.1"/>
</dbReference>
<feature type="binding site" evidence="4">
    <location>
        <position position="349"/>
    </location>
    <ligand>
        <name>substrate</name>
    </ligand>
</feature>
<dbReference type="InterPro" id="IPR010905">
    <property type="entry name" value="Glyco_hydro_88"/>
</dbReference>
<dbReference type="PANTHER" id="PTHR36845:SF1">
    <property type="entry name" value="HYDROLASE, PUTATIVE (AFU_ORTHOLOGUE AFUA_7G05090)-RELATED"/>
    <property type="match status" value="1"/>
</dbReference>
<evidence type="ECO:0000313" key="6">
    <source>
        <dbReference type="Proteomes" id="UP000002774"/>
    </source>
</evidence>
<evidence type="ECO:0000256" key="2">
    <source>
        <dbReference type="ARBA" id="ARBA00038358"/>
    </source>
</evidence>
<feature type="active site" description="Proton donor" evidence="3">
    <location>
        <position position="273"/>
    </location>
</feature>
<dbReference type="Pfam" id="PF07470">
    <property type="entry name" value="Glyco_hydro_88"/>
    <property type="match status" value="1"/>
</dbReference>
<dbReference type="GO" id="GO:0052757">
    <property type="term" value="F:chondroitin hydrolase activity"/>
    <property type="evidence" value="ECO:0007669"/>
    <property type="project" value="TreeGrafter"/>
</dbReference>
<comment type="similarity">
    <text evidence="2">Belongs to the glycosyl hydrolase 88 family.</text>
</comment>
<dbReference type="InterPro" id="IPR008928">
    <property type="entry name" value="6-hairpin_glycosidase_sf"/>
</dbReference>
<dbReference type="Proteomes" id="UP000002774">
    <property type="component" value="Chromosome"/>
</dbReference>
<organism evidence="5 6">
    <name type="scientific">Mucilaginibacter paludis DSM 18603</name>
    <dbReference type="NCBI Taxonomy" id="714943"/>
    <lineage>
        <taxon>Bacteria</taxon>
        <taxon>Pseudomonadati</taxon>
        <taxon>Bacteroidota</taxon>
        <taxon>Sphingobacteriia</taxon>
        <taxon>Sphingobacteriales</taxon>
        <taxon>Sphingobacteriaceae</taxon>
        <taxon>Mucilaginibacter</taxon>
    </lineage>
</organism>
<proteinExistence type="inferred from homology"/>
<accession>H1Y8J6</accession>